<evidence type="ECO:0000256" key="5">
    <source>
        <dbReference type="ARBA" id="ARBA00022989"/>
    </source>
</evidence>
<evidence type="ECO:0000256" key="3">
    <source>
        <dbReference type="ARBA" id="ARBA00022692"/>
    </source>
</evidence>
<keyword evidence="13" id="KW-1185">Reference proteome</keyword>
<organism evidence="11 13">
    <name type="scientific">Pichia sorbitophila (strain ATCC MYA-4447 / BCRC 22081 / CBS 7064 / NBRC 10061 / NRRL Y-12695)</name>
    <name type="common">Hybrid yeast</name>
    <dbReference type="NCBI Taxonomy" id="559304"/>
    <lineage>
        <taxon>Eukaryota</taxon>
        <taxon>Fungi</taxon>
        <taxon>Dikarya</taxon>
        <taxon>Ascomycota</taxon>
        <taxon>Saccharomycotina</taxon>
        <taxon>Pichiomycetes</taxon>
        <taxon>Debaryomycetaceae</taxon>
        <taxon>Millerozyma</taxon>
    </lineage>
</organism>
<comment type="similarity">
    <text evidence="2 7">Belongs to the EMP24/GP25L family.</text>
</comment>
<dbReference type="OMA" id="MTITIMI"/>
<dbReference type="Pfam" id="PF01105">
    <property type="entry name" value="EMP24_GP25L"/>
    <property type="match status" value="1"/>
</dbReference>
<evidence type="ECO:0000256" key="1">
    <source>
        <dbReference type="ARBA" id="ARBA00004479"/>
    </source>
</evidence>
<dbReference type="PANTHER" id="PTHR22811">
    <property type="entry name" value="TRANSMEMBRANE EMP24 DOMAIN-CONTAINING PROTEIN"/>
    <property type="match status" value="1"/>
</dbReference>
<evidence type="ECO:0000256" key="7">
    <source>
        <dbReference type="RuleBase" id="RU003827"/>
    </source>
</evidence>
<evidence type="ECO:0000256" key="4">
    <source>
        <dbReference type="ARBA" id="ARBA00022729"/>
    </source>
</evidence>
<evidence type="ECO:0000313" key="13">
    <source>
        <dbReference type="Proteomes" id="UP000005222"/>
    </source>
</evidence>
<dbReference type="AlphaFoldDB" id="G8YIJ0"/>
<evidence type="ECO:0000313" key="11">
    <source>
        <dbReference type="EMBL" id="CCE80135.1"/>
    </source>
</evidence>
<sequence>MKVFTSVVVGPLLLLLQAVNCLHFYLDTAQTRCFFEELPRNTLVIGKIDAQEFNEHTNQYEKNPALNLRIAVMETFDNDDKVADQYASSNGDFAFTSSEAGEHKFCLTPTYADGTKGKKHRIFFDIAAGSSDDYIDSKSSRKVDALTLKVQTLNKKLDQIHFEQEYIRQREAHFRDQSESTNSRVVKWGFIQLVVLVGTCFYQLRHLKSFFVKQKIV</sequence>
<dbReference type="OrthoDB" id="3427at2759"/>
<keyword evidence="6 8" id="KW-0472">Membrane</keyword>
<dbReference type="HOGENOM" id="CLU_066963_2_1_1"/>
<dbReference type="PROSITE" id="PS50866">
    <property type="entry name" value="GOLD"/>
    <property type="match status" value="1"/>
</dbReference>
<dbReference type="STRING" id="559304.G8YIJ0"/>
<comment type="subcellular location">
    <subcellularLocation>
        <location evidence="1 7">Membrane</location>
        <topology evidence="1 7">Single-pass type I membrane protein</topology>
    </subcellularLocation>
</comment>
<feature type="transmembrane region" description="Helical" evidence="8">
    <location>
        <begin position="185"/>
        <end position="204"/>
    </location>
</feature>
<keyword evidence="4 9" id="KW-0732">Signal</keyword>
<reference evidence="11" key="1">
    <citation type="submission" date="2011-10" db="EMBL/GenBank/DDBJ databases">
        <authorList>
            <person name="Genoscope - CEA"/>
        </authorList>
    </citation>
    <scope>NUCLEOTIDE SEQUENCE</scope>
</reference>
<evidence type="ECO:0000256" key="9">
    <source>
        <dbReference type="SAM" id="SignalP"/>
    </source>
</evidence>
<evidence type="ECO:0000259" key="10">
    <source>
        <dbReference type="PROSITE" id="PS50866"/>
    </source>
</evidence>
<feature type="chain" id="PRO_5007664892" evidence="9">
    <location>
        <begin position="22"/>
        <end position="217"/>
    </location>
</feature>
<dbReference type="Proteomes" id="UP000005222">
    <property type="component" value="Chromosome G"/>
</dbReference>
<feature type="domain" description="GOLD" evidence="10">
    <location>
        <begin position="31"/>
        <end position="152"/>
    </location>
</feature>
<keyword evidence="5 8" id="KW-1133">Transmembrane helix</keyword>
<dbReference type="InterPro" id="IPR009038">
    <property type="entry name" value="GOLD_dom"/>
</dbReference>
<dbReference type="eggNOG" id="KOG1690">
    <property type="taxonomic scope" value="Eukaryota"/>
</dbReference>
<reference evidence="13" key="2">
    <citation type="journal article" date="2012" name="G3 (Bethesda)">
        <title>Pichia sorbitophila, an interspecies yeast hybrid reveals early steps of genome resolution following polyploidization.</title>
        <authorList>
            <person name="Leh Louis V."/>
            <person name="Despons L."/>
            <person name="Friedrich A."/>
            <person name="Martin T."/>
            <person name="Durrens P."/>
            <person name="Casaregola S."/>
            <person name="Neuveglise C."/>
            <person name="Fairhead C."/>
            <person name="Marck C."/>
            <person name="Cruz J.A."/>
            <person name="Straub M.L."/>
            <person name="Kugler V."/>
            <person name="Sacerdot C."/>
            <person name="Uzunov Z."/>
            <person name="Thierry A."/>
            <person name="Weiss S."/>
            <person name="Bleykasten C."/>
            <person name="De Montigny J."/>
            <person name="Jacques N."/>
            <person name="Jung P."/>
            <person name="Lemaire M."/>
            <person name="Mallet S."/>
            <person name="Morel G."/>
            <person name="Richard G.F."/>
            <person name="Sarkar A."/>
            <person name="Savel G."/>
            <person name="Schacherer J."/>
            <person name="Seret M.L."/>
            <person name="Talla E."/>
            <person name="Samson G."/>
            <person name="Jubin C."/>
            <person name="Poulain J."/>
            <person name="Vacherie B."/>
            <person name="Barbe V."/>
            <person name="Pelletier E."/>
            <person name="Sherman D.J."/>
            <person name="Westhof E."/>
            <person name="Weissenbach J."/>
            <person name="Baret P.V."/>
            <person name="Wincker P."/>
            <person name="Gaillardin C."/>
            <person name="Dujon B."/>
            <person name="Souciet J.L."/>
        </authorList>
    </citation>
    <scope>NUCLEOTIDE SEQUENCE [LARGE SCALE GENOMIC DNA]</scope>
    <source>
        <strain evidence="13">ATCC MYA-4447 / BCRC 22081 / CBS 7064 / NBRC 10061 / NRRL Y-12695</strain>
    </source>
</reference>
<dbReference type="InterPro" id="IPR015720">
    <property type="entry name" value="Emp24-like"/>
</dbReference>
<dbReference type="GO" id="GO:0016020">
    <property type="term" value="C:membrane"/>
    <property type="evidence" value="ECO:0007669"/>
    <property type="project" value="UniProtKB-SubCell"/>
</dbReference>
<dbReference type="InParanoid" id="G8YIJ0"/>
<evidence type="ECO:0000256" key="6">
    <source>
        <dbReference type="ARBA" id="ARBA00023136"/>
    </source>
</evidence>
<dbReference type="EMBL" id="FO082053">
    <property type="protein sequence ID" value="CCE80135.1"/>
    <property type="molecule type" value="Genomic_DNA"/>
</dbReference>
<keyword evidence="3 7" id="KW-0812">Transmembrane</keyword>
<dbReference type="SMART" id="SM01190">
    <property type="entry name" value="EMP24_GP25L"/>
    <property type="match status" value="1"/>
</dbReference>
<feature type="signal peptide" evidence="9">
    <location>
        <begin position="1"/>
        <end position="21"/>
    </location>
</feature>
<evidence type="ECO:0000313" key="12">
    <source>
        <dbReference type="EMBL" id="CCE80900.1"/>
    </source>
</evidence>
<proteinExistence type="inferred from homology"/>
<protein>
    <submittedName>
        <fullName evidence="11">Piso0_003234 protein</fullName>
    </submittedName>
</protein>
<evidence type="ECO:0000256" key="8">
    <source>
        <dbReference type="SAM" id="Phobius"/>
    </source>
</evidence>
<evidence type="ECO:0000256" key="2">
    <source>
        <dbReference type="ARBA" id="ARBA00007104"/>
    </source>
</evidence>
<accession>G8YIJ0</accession>
<name>G8YIJ0_PICSO</name>
<dbReference type="Proteomes" id="UP000005222">
    <property type="component" value="Chromosome H"/>
</dbReference>
<dbReference type="EMBL" id="FO082052">
    <property type="protein sequence ID" value="CCE80900.1"/>
    <property type="molecule type" value="Genomic_DNA"/>
</dbReference>
<gene>
    <name evidence="11" type="primary">Piso0_003234</name>
    <name evidence="11" type="ORF">GNLVRS01_PISO0G07838g</name>
    <name evidence="12" type="ORF">GNLVRS01_PISO0H07839g</name>
</gene>
<dbReference type="FunCoup" id="G8YIJ0">
    <property type="interactions" value="436"/>
</dbReference>